<dbReference type="InterPro" id="IPR009387">
    <property type="entry name" value="HigB-2"/>
</dbReference>
<evidence type="ECO:0000313" key="1">
    <source>
        <dbReference type="EMBL" id="QJD90210.1"/>
    </source>
</evidence>
<reference evidence="1 2" key="1">
    <citation type="submission" date="2020-04" db="EMBL/GenBank/DDBJ databases">
        <title>Genome sequencing of novel species.</title>
        <authorList>
            <person name="Heo J."/>
            <person name="Kim S.-J."/>
            <person name="Kim J.-S."/>
            <person name="Hong S.-B."/>
            <person name="Kwon S.-W."/>
        </authorList>
    </citation>
    <scope>NUCLEOTIDE SEQUENCE [LARGE SCALE GENOMIC DNA]</scope>
    <source>
        <strain evidence="1 2">AF9R3</strain>
    </source>
</reference>
<keyword evidence="2" id="KW-1185">Reference proteome</keyword>
<gene>
    <name evidence="1" type="ORF">HH213_08950</name>
</gene>
<dbReference type="EMBL" id="CP051684">
    <property type="protein sequence ID" value="QJD90210.1"/>
    <property type="molecule type" value="Genomic_DNA"/>
</dbReference>
<evidence type="ECO:0000313" key="2">
    <source>
        <dbReference type="Proteomes" id="UP000503117"/>
    </source>
</evidence>
<name>A0ABX6M7W2_9BURK</name>
<dbReference type="Proteomes" id="UP000503117">
    <property type="component" value="Chromosome"/>
</dbReference>
<organism evidence="1 2">
    <name type="scientific">Duganella dendranthematis</name>
    <dbReference type="NCBI Taxonomy" id="2728021"/>
    <lineage>
        <taxon>Bacteria</taxon>
        <taxon>Pseudomonadati</taxon>
        <taxon>Pseudomonadota</taxon>
        <taxon>Betaproteobacteria</taxon>
        <taxon>Burkholderiales</taxon>
        <taxon>Oxalobacteraceae</taxon>
        <taxon>Telluria group</taxon>
        <taxon>Duganella</taxon>
    </lineage>
</organism>
<accession>A0ABX6M7W2</accession>
<protein>
    <submittedName>
        <fullName evidence="1">Toxin</fullName>
    </submittedName>
</protein>
<dbReference type="PIRSF" id="PIRSF039032">
    <property type="entry name" value="HigB-2"/>
    <property type="match status" value="1"/>
</dbReference>
<proteinExistence type="predicted"/>
<dbReference type="RefSeq" id="WP_169112029.1">
    <property type="nucleotide sequence ID" value="NZ_CP051684.1"/>
</dbReference>
<sequence>MHAVFWELPSFARYREKYLDDDEYRVLQIEMMSNPTIGAVIRGSGGLRKLRHINPAKSRGKRGGIRVIYFWRLSAHEFWLFSIYGKDEAMNLSPEQLKILRNRLKYELQERGQKDEET</sequence>